<dbReference type="PANTHER" id="PTHR21310:SF37">
    <property type="entry name" value="AMINOGLYCOSIDE PHOSPHOTRANSFERASE DOMAIN-CONTAINING PROTEIN"/>
    <property type="match status" value="1"/>
</dbReference>
<reference evidence="2 3" key="1">
    <citation type="submission" date="2020-01" db="EMBL/GenBank/DDBJ databases">
        <title>Draft genome sequence of Aspergillus udagawae IFM 46972.</title>
        <authorList>
            <person name="Takahashi H."/>
            <person name="Yaguchi T."/>
        </authorList>
    </citation>
    <scope>NUCLEOTIDE SEQUENCE [LARGE SCALE GENOMIC DNA]</scope>
    <source>
        <strain evidence="2 3">IFM 46972</strain>
    </source>
</reference>
<dbReference type="AlphaFoldDB" id="A0A8H3RWX6"/>
<accession>A0A8H3RWX6</accession>
<protein>
    <recommendedName>
        <fullName evidence="1">Aminoglycoside phosphotransferase domain-containing protein</fullName>
    </recommendedName>
</protein>
<dbReference type="Pfam" id="PF01636">
    <property type="entry name" value="APH"/>
    <property type="match status" value="1"/>
</dbReference>
<dbReference type="EMBL" id="BLKC01000042">
    <property type="protein sequence ID" value="GFF40787.1"/>
    <property type="molecule type" value="Genomic_DNA"/>
</dbReference>
<dbReference type="InterPro" id="IPR011009">
    <property type="entry name" value="Kinase-like_dom_sf"/>
</dbReference>
<sequence length="492" mass="56872">MDFDDIQLRQFDVLKQDWIRLCSTSSKGICDLANRYRKRNDCLLRSMHSGSFNFSLRLHWEDGGEDWLIRFPLPGKSMFLDEKVHRGRTHGIHRTQIPVPRVIAYGAAHENPTGLGPFVIMTWIEGRKMSEILRKDAPGKDDILDPDIDSRTLGLLYSQMAEILLELWKLDFTYIGCLGQDKQSRQHMVDGPSLTLEVNELMRTCGLGDCTPSGVYRSSTDYIASLLQLQSTHLRGQRNSVYDSEDCREKYACRYLMKAIALDFISQEDNHGPFKLFCDDFGPGNVLVDDSLRVTGVIDWEFCYTAPIQFPGSIPSWLLLQRPHRIINETGAAGFFDMFLPKAEFFFWTKEGTIGANPDDRLSTRMRRAVEDKSPWFILAARMLLDEFCWGTRLSIEERIHNVTTIPEKHKEHERFVRLKIRQLQEYYAELGEETTIEYEEERFIKQEEAFDHGTRCAKSSSSRPVEAGVQEAMSLYRFALVSFHWAAWLAF</sequence>
<organism evidence="2 3">
    <name type="scientific">Aspergillus udagawae</name>
    <dbReference type="NCBI Taxonomy" id="91492"/>
    <lineage>
        <taxon>Eukaryota</taxon>
        <taxon>Fungi</taxon>
        <taxon>Dikarya</taxon>
        <taxon>Ascomycota</taxon>
        <taxon>Pezizomycotina</taxon>
        <taxon>Eurotiomycetes</taxon>
        <taxon>Eurotiomycetidae</taxon>
        <taxon>Eurotiales</taxon>
        <taxon>Aspergillaceae</taxon>
        <taxon>Aspergillus</taxon>
        <taxon>Aspergillus subgen. Fumigati</taxon>
    </lineage>
</organism>
<dbReference type="SUPFAM" id="SSF56112">
    <property type="entry name" value="Protein kinase-like (PK-like)"/>
    <property type="match status" value="1"/>
</dbReference>
<comment type="caution">
    <text evidence="2">The sequence shown here is derived from an EMBL/GenBank/DDBJ whole genome shotgun (WGS) entry which is preliminary data.</text>
</comment>
<dbReference type="InterPro" id="IPR051678">
    <property type="entry name" value="AGP_Transferase"/>
</dbReference>
<dbReference type="PANTHER" id="PTHR21310">
    <property type="entry name" value="AMINOGLYCOSIDE PHOSPHOTRANSFERASE-RELATED-RELATED"/>
    <property type="match status" value="1"/>
</dbReference>
<evidence type="ECO:0000313" key="3">
    <source>
        <dbReference type="Proteomes" id="UP000465221"/>
    </source>
</evidence>
<proteinExistence type="predicted"/>
<name>A0A8H3RWX6_9EURO</name>
<evidence type="ECO:0000313" key="2">
    <source>
        <dbReference type="EMBL" id="GFF40787.1"/>
    </source>
</evidence>
<gene>
    <name evidence="2" type="ORF">IFM46972_06330</name>
</gene>
<evidence type="ECO:0000259" key="1">
    <source>
        <dbReference type="Pfam" id="PF01636"/>
    </source>
</evidence>
<dbReference type="Gene3D" id="3.90.1200.10">
    <property type="match status" value="1"/>
</dbReference>
<feature type="domain" description="Aminoglycoside phosphotransferase" evidence="1">
    <location>
        <begin position="66"/>
        <end position="308"/>
    </location>
</feature>
<dbReference type="InterPro" id="IPR002575">
    <property type="entry name" value="Aminoglycoside_PTrfase"/>
</dbReference>
<dbReference type="Proteomes" id="UP000465221">
    <property type="component" value="Unassembled WGS sequence"/>
</dbReference>